<dbReference type="EMBL" id="LT629776">
    <property type="protein sequence ID" value="SDS18784.1"/>
    <property type="molecule type" value="Genomic_DNA"/>
</dbReference>
<protein>
    <recommendedName>
        <fullName evidence="4">DUF3027 domain-containing protein</fullName>
    </recommendedName>
</protein>
<dbReference type="Proteomes" id="UP000185663">
    <property type="component" value="Chromosome I"/>
</dbReference>
<evidence type="ECO:0000313" key="3">
    <source>
        <dbReference type="Proteomes" id="UP000185663"/>
    </source>
</evidence>
<dbReference type="RefSeq" id="WP_231959300.1">
    <property type="nucleotide sequence ID" value="NZ_LT629776.1"/>
</dbReference>
<dbReference type="Pfam" id="PF11228">
    <property type="entry name" value="DUF3027"/>
    <property type="match status" value="1"/>
</dbReference>
<gene>
    <name evidence="2" type="ORF">SAMN04489860_0995</name>
</gene>
<feature type="compositionally biased region" description="Low complexity" evidence="1">
    <location>
        <begin position="295"/>
        <end position="305"/>
    </location>
</feature>
<dbReference type="eggNOG" id="ENOG502ZBU7">
    <property type="taxonomic scope" value="Bacteria"/>
</dbReference>
<organism evidence="2 3">
    <name type="scientific">Paraoerskovia marina</name>
    <dbReference type="NCBI Taxonomy" id="545619"/>
    <lineage>
        <taxon>Bacteria</taxon>
        <taxon>Bacillati</taxon>
        <taxon>Actinomycetota</taxon>
        <taxon>Actinomycetes</taxon>
        <taxon>Micrococcales</taxon>
        <taxon>Cellulomonadaceae</taxon>
        <taxon>Paraoerskovia</taxon>
    </lineage>
</organism>
<evidence type="ECO:0008006" key="4">
    <source>
        <dbReference type="Google" id="ProtNLM"/>
    </source>
</evidence>
<feature type="compositionally biased region" description="Low complexity" evidence="1">
    <location>
        <begin position="266"/>
        <end position="278"/>
    </location>
</feature>
<sequence length="320" mass="33974">MPAAVIERLAPDERATGVSARAARDAVLTAAVDEARAAAVEVADVPTDVGEHLGTSAQADRLISHHFACTMRGYRGWHWIVTLARVPRGKVATVCEVDLLPSDESVLAPEWLPWDQRLEPGDIGPGDVLPFRADDPRLEPGFEKTGDPEIDDVAIGELALARARVLSPAGRDAAAQRWYNGDHGPTSRGSRASAQACGSCGFLELLQGSLGQVFGVCTNAWSPDDGTVVSMNHGCGAHSETDAPERPTDWPEPSAIIDEGAIEVVRTTPSVEPTPVEPVETKPVETGFDKLNQRSSVESKSSVEPVETKPADTTEAPPTP</sequence>
<reference evidence="2 3" key="1">
    <citation type="submission" date="2016-10" db="EMBL/GenBank/DDBJ databases">
        <authorList>
            <person name="de Groot N.N."/>
        </authorList>
    </citation>
    <scope>NUCLEOTIDE SEQUENCE [LARGE SCALE GENOMIC DNA]</scope>
    <source>
        <strain evidence="2 3">DSM 22126</strain>
    </source>
</reference>
<name>A0A1H1Q5Y3_9CELL</name>
<keyword evidence="3" id="KW-1185">Reference proteome</keyword>
<dbReference type="AlphaFoldDB" id="A0A1H1Q5Y3"/>
<proteinExistence type="predicted"/>
<dbReference type="STRING" id="545619.SAMN04489860_0995"/>
<accession>A0A1H1Q5Y3</accession>
<evidence type="ECO:0000256" key="1">
    <source>
        <dbReference type="SAM" id="MobiDB-lite"/>
    </source>
</evidence>
<dbReference type="InterPro" id="IPR021391">
    <property type="entry name" value="DUF3027"/>
</dbReference>
<feature type="compositionally biased region" description="Basic and acidic residues" evidence="1">
    <location>
        <begin position="279"/>
        <end position="292"/>
    </location>
</feature>
<feature type="region of interest" description="Disordered" evidence="1">
    <location>
        <begin position="266"/>
        <end position="320"/>
    </location>
</feature>
<evidence type="ECO:0000313" key="2">
    <source>
        <dbReference type="EMBL" id="SDS18784.1"/>
    </source>
</evidence>